<dbReference type="GO" id="GO:0005634">
    <property type="term" value="C:nucleus"/>
    <property type="evidence" value="ECO:0007669"/>
    <property type="project" value="TreeGrafter"/>
</dbReference>
<accession>A0A830I317</accession>
<feature type="domain" description="Transglutaminase-like" evidence="4">
    <location>
        <begin position="150"/>
        <end position="207"/>
    </location>
</feature>
<dbReference type="InterPro" id="IPR018325">
    <property type="entry name" value="Rad4/PNGase_transGLS-fold"/>
</dbReference>
<protein>
    <recommendedName>
        <fullName evidence="4">Transglutaminase-like domain-containing protein</fullName>
    </recommendedName>
</protein>
<evidence type="ECO:0000313" key="5">
    <source>
        <dbReference type="EMBL" id="GHP11439.1"/>
    </source>
</evidence>
<dbReference type="GO" id="GO:0046872">
    <property type="term" value="F:metal ion binding"/>
    <property type="evidence" value="ECO:0007669"/>
    <property type="project" value="UniProtKB-KW"/>
</dbReference>
<comment type="similarity">
    <text evidence="1">Belongs to the transglutaminase-like superfamily. PNGase family.</text>
</comment>
<keyword evidence="2" id="KW-0479">Metal-binding</keyword>
<evidence type="ECO:0000256" key="3">
    <source>
        <dbReference type="ARBA" id="ARBA00022833"/>
    </source>
</evidence>
<evidence type="ECO:0000256" key="2">
    <source>
        <dbReference type="ARBA" id="ARBA00022723"/>
    </source>
</evidence>
<dbReference type="InterPro" id="IPR038765">
    <property type="entry name" value="Papain-like_cys_pep_sf"/>
</dbReference>
<dbReference type="SUPFAM" id="SSF54001">
    <property type="entry name" value="Cysteine proteinases"/>
    <property type="match status" value="1"/>
</dbReference>
<evidence type="ECO:0000313" key="6">
    <source>
        <dbReference type="Proteomes" id="UP000660262"/>
    </source>
</evidence>
<dbReference type="PANTHER" id="PTHR12143:SF19">
    <property type="entry name" value="PEPTIDE-N(4)-(N-ACETYL-BETA-GLUCOSAMINYL)ASPARAGINE AMIDASE"/>
    <property type="match status" value="1"/>
</dbReference>
<dbReference type="Gene3D" id="3.10.620.30">
    <property type="match status" value="1"/>
</dbReference>
<dbReference type="AlphaFoldDB" id="A0A830I317"/>
<name>A0A830I317_9CHLO</name>
<dbReference type="OrthoDB" id="409136at2759"/>
<dbReference type="InterPro" id="IPR002931">
    <property type="entry name" value="Transglutaminase-like"/>
</dbReference>
<dbReference type="PANTHER" id="PTHR12143">
    <property type="entry name" value="PEPTIDE N-GLYCANASE PNGASE -RELATED"/>
    <property type="match status" value="1"/>
</dbReference>
<dbReference type="Pfam" id="PF03835">
    <property type="entry name" value="Rad4"/>
    <property type="match status" value="1"/>
</dbReference>
<dbReference type="SMART" id="SM00460">
    <property type="entry name" value="TGc"/>
    <property type="match status" value="1"/>
</dbReference>
<dbReference type="GO" id="GO:0006516">
    <property type="term" value="P:glycoprotein catabolic process"/>
    <property type="evidence" value="ECO:0007669"/>
    <property type="project" value="TreeGrafter"/>
</dbReference>
<organism evidence="5 6">
    <name type="scientific">Pycnococcus provasolii</name>
    <dbReference type="NCBI Taxonomy" id="41880"/>
    <lineage>
        <taxon>Eukaryota</taxon>
        <taxon>Viridiplantae</taxon>
        <taxon>Chlorophyta</taxon>
        <taxon>Pseudoscourfieldiophyceae</taxon>
        <taxon>Pseudoscourfieldiales</taxon>
        <taxon>Pycnococcaceae</taxon>
        <taxon>Pycnococcus</taxon>
    </lineage>
</organism>
<gene>
    <name evidence="5" type="ORF">PPROV_001016700</name>
</gene>
<sequence>MSGGGETWTSRLSGVSLLHTWRAHALRYDDALQQAAALDAIAPFLERIKEIEEAQQQQQQQVSEAPLAPRDAFVKALLRWFKDEFFTWHNEAICSTCGPEAGEKTRLVRVEEPTQSERADGEPGRVEVYNCPCCSAEVRFPRLNDPVRLLQPDWRKGRCGEWANAFCLCLRALGYRQVRYVLDTTDHVWCEYWSSSLNRWVHVDACEASWDEPHLYSEGWGKKLRHVIAFSMDGVVDVTRRYVKGQQKYTEALQRRAADASERNLAASLAYATTRVRLTTTAGAEAAASLARGAAADLIELLALHDGACDDCGHGALQGRTSGSLAWRLSRGEMKR</sequence>
<dbReference type="GO" id="GO:0000224">
    <property type="term" value="F:peptide-N4-(N-acetyl-beta-glucosaminyl)asparagine amidase activity"/>
    <property type="evidence" value="ECO:0007669"/>
    <property type="project" value="TreeGrafter"/>
</dbReference>
<dbReference type="EMBL" id="BNJQ01000034">
    <property type="protein sequence ID" value="GHP11439.1"/>
    <property type="molecule type" value="Genomic_DNA"/>
</dbReference>
<evidence type="ECO:0000256" key="1">
    <source>
        <dbReference type="ARBA" id="ARBA00009390"/>
    </source>
</evidence>
<dbReference type="GO" id="GO:0005829">
    <property type="term" value="C:cytosol"/>
    <property type="evidence" value="ECO:0007669"/>
    <property type="project" value="TreeGrafter"/>
</dbReference>
<comment type="caution">
    <text evidence="5">The sequence shown here is derived from an EMBL/GenBank/DDBJ whole genome shotgun (WGS) entry which is preliminary data.</text>
</comment>
<keyword evidence="6" id="KW-1185">Reference proteome</keyword>
<dbReference type="Gene3D" id="2.20.25.10">
    <property type="match status" value="1"/>
</dbReference>
<proteinExistence type="inferred from homology"/>
<dbReference type="InterPro" id="IPR050883">
    <property type="entry name" value="PNGase"/>
</dbReference>
<reference evidence="5" key="1">
    <citation type="submission" date="2020-10" db="EMBL/GenBank/DDBJ databases">
        <title>Unveiling of a novel bifunctional photoreceptor, Dualchrome1, isolated from a cosmopolitan green alga.</title>
        <authorList>
            <person name="Suzuki S."/>
            <person name="Kawachi M."/>
        </authorList>
    </citation>
    <scope>NUCLEOTIDE SEQUENCE</scope>
    <source>
        <strain evidence="5">NIES 2893</strain>
    </source>
</reference>
<evidence type="ECO:0000259" key="4">
    <source>
        <dbReference type="SMART" id="SM00460"/>
    </source>
</evidence>
<keyword evidence="3" id="KW-0862">Zinc</keyword>
<dbReference type="Proteomes" id="UP000660262">
    <property type="component" value="Unassembled WGS sequence"/>
</dbReference>